<dbReference type="AlphaFoldDB" id="B9ND13"/>
<dbReference type="EMBL" id="CM009300">
    <property type="protein sequence ID" value="PNT11942.1"/>
    <property type="molecule type" value="Genomic_DNA"/>
</dbReference>
<evidence type="ECO:0000313" key="1">
    <source>
        <dbReference type="EMBL" id="PNT11942.1"/>
    </source>
</evidence>
<accession>B9ND13</accession>
<dbReference type="InParanoid" id="B9ND13"/>
<evidence type="ECO:0000313" key="2">
    <source>
        <dbReference type="Proteomes" id="UP000006729"/>
    </source>
</evidence>
<dbReference type="HOGENOM" id="CLU_2188464_0_0_1"/>
<gene>
    <name evidence="1" type="ORF">POPTR_011G054800</name>
</gene>
<proteinExistence type="predicted"/>
<name>B9ND13_POPTR</name>
<dbReference type="Proteomes" id="UP000006729">
    <property type="component" value="Chromosome 11"/>
</dbReference>
<reference evidence="1 2" key="1">
    <citation type="journal article" date="2006" name="Science">
        <title>The genome of black cottonwood, Populus trichocarpa (Torr. &amp; Gray).</title>
        <authorList>
            <person name="Tuskan G.A."/>
            <person name="Difazio S."/>
            <person name="Jansson S."/>
            <person name="Bohlmann J."/>
            <person name="Grigoriev I."/>
            <person name="Hellsten U."/>
            <person name="Putnam N."/>
            <person name="Ralph S."/>
            <person name="Rombauts S."/>
            <person name="Salamov A."/>
            <person name="Schein J."/>
            <person name="Sterck L."/>
            <person name="Aerts A."/>
            <person name="Bhalerao R.R."/>
            <person name="Bhalerao R.P."/>
            <person name="Blaudez D."/>
            <person name="Boerjan W."/>
            <person name="Brun A."/>
            <person name="Brunner A."/>
            <person name="Busov V."/>
            <person name="Campbell M."/>
            <person name="Carlson J."/>
            <person name="Chalot M."/>
            <person name="Chapman J."/>
            <person name="Chen G.L."/>
            <person name="Cooper D."/>
            <person name="Coutinho P.M."/>
            <person name="Couturier J."/>
            <person name="Covert S."/>
            <person name="Cronk Q."/>
            <person name="Cunningham R."/>
            <person name="Davis J."/>
            <person name="Degroeve S."/>
            <person name="Dejardin A."/>
            <person name="Depamphilis C."/>
            <person name="Detter J."/>
            <person name="Dirks B."/>
            <person name="Dubchak I."/>
            <person name="Duplessis S."/>
            <person name="Ehlting J."/>
            <person name="Ellis B."/>
            <person name="Gendler K."/>
            <person name="Goodstein D."/>
            <person name="Gribskov M."/>
            <person name="Grimwood J."/>
            <person name="Groover A."/>
            <person name="Gunter L."/>
            <person name="Hamberger B."/>
            <person name="Heinze B."/>
            <person name="Helariutta Y."/>
            <person name="Henrissat B."/>
            <person name="Holligan D."/>
            <person name="Holt R."/>
            <person name="Huang W."/>
            <person name="Islam-Faridi N."/>
            <person name="Jones S."/>
            <person name="Jones-Rhoades M."/>
            <person name="Jorgensen R."/>
            <person name="Joshi C."/>
            <person name="Kangasjarvi J."/>
            <person name="Karlsson J."/>
            <person name="Kelleher C."/>
            <person name="Kirkpatrick R."/>
            <person name="Kirst M."/>
            <person name="Kohler A."/>
            <person name="Kalluri U."/>
            <person name="Larimer F."/>
            <person name="Leebens-Mack J."/>
            <person name="Leple J.C."/>
            <person name="Locascio P."/>
            <person name="Lou Y."/>
            <person name="Lucas S."/>
            <person name="Martin F."/>
            <person name="Montanini B."/>
            <person name="Napoli C."/>
            <person name="Nelson D.R."/>
            <person name="Nelson C."/>
            <person name="Nieminen K."/>
            <person name="Nilsson O."/>
            <person name="Pereda V."/>
            <person name="Peter G."/>
            <person name="Philippe R."/>
            <person name="Pilate G."/>
            <person name="Poliakov A."/>
            <person name="Razumovskaya J."/>
            <person name="Richardson P."/>
            <person name="Rinaldi C."/>
            <person name="Ritland K."/>
            <person name="Rouze P."/>
            <person name="Ryaboy D."/>
            <person name="Schmutz J."/>
            <person name="Schrader J."/>
            <person name="Segerman B."/>
            <person name="Shin H."/>
            <person name="Siddiqui A."/>
            <person name="Sterky F."/>
            <person name="Terry A."/>
            <person name="Tsai C.J."/>
            <person name="Uberbacher E."/>
            <person name="Unneberg P."/>
            <person name="Vahala J."/>
            <person name="Wall K."/>
            <person name="Wessler S."/>
            <person name="Yang G."/>
            <person name="Yin T."/>
            <person name="Douglas C."/>
            <person name="Marra M."/>
            <person name="Sandberg G."/>
            <person name="Van de Peer Y."/>
            <person name="Rokhsar D."/>
        </authorList>
    </citation>
    <scope>NUCLEOTIDE SEQUENCE [LARGE SCALE GENOMIC DNA]</scope>
    <source>
        <strain evidence="2">cv. Nisqually</strain>
    </source>
</reference>
<keyword evidence="2" id="KW-1185">Reference proteome</keyword>
<organism evidence="1 2">
    <name type="scientific">Populus trichocarpa</name>
    <name type="common">Western balsam poplar</name>
    <name type="synonym">Populus balsamifera subsp. trichocarpa</name>
    <dbReference type="NCBI Taxonomy" id="3694"/>
    <lineage>
        <taxon>Eukaryota</taxon>
        <taxon>Viridiplantae</taxon>
        <taxon>Streptophyta</taxon>
        <taxon>Embryophyta</taxon>
        <taxon>Tracheophyta</taxon>
        <taxon>Spermatophyta</taxon>
        <taxon>Magnoliopsida</taxon>
        <taxon>eudicotyledons</taxon>
        <taxon>Gunneridae</taxon>
        <taxon>Pentapetalae</taxon>
        <taxon>rosids</taxon>
        <taxon>fabids</taxon>
        <taxon>Malpighiales</taxon>
        <taxon>Salicaceae</taxon>
        <taxon>Saliceae</taxon>
        <taxon>Populus</taxon>
    </lineage>
</organism>
<protein>
    <submittedName>
        <fullName evidence="1">Uncharacterized protein</fullName>
    </submittedName>
</protein>
<sequence length="109" mass="12596">MSLNDLSRKLCDRLGWNMFEIEVEITWRTLQTKRTTQVSQIAGPSRFGGNVNRQVSVQEIVNMKPLLGMTFAPYCYGGFEPSDDEDEHHINRVVLMGKMRMIEMIRTLS</sequence>